<evidence type="ECO:0000256" key="1">
    <source>
        <dbReference type="SAM" id="MobiDB-lite"/>
    </source>
</evidence>
<dbReference type="InterPro" id="IPR002744">
    <property type="entry name" value="MIP18-like"/>
</dbReference>
<organism evidence="4">
    <name type="scientific">Nonomuraea gerenzanensis</name>
    <dbReference type="NCBI Taxonomy" id="93944"/>
    <lineage>
        <taxon>Bacteria</taxon>
        <taxon>Bacillati</taxon>
        <taxon>Actinomycetota</taxon>
        <taxon>Actinomycetes</taxon>
        <taxon>Streptosporangiales</taxon>
        <taxon>Streptosporangiaceae</taxon>
        <taxon>Nonomuraea</taxon>
    </lineage>
</organism>
<feature type="domain" description="MIP18 family-like" evidence="2">
    <location>
        <begin position="49"/>
        <end position="105"/>
    </location>
</feature>
<accession>A0A1M4EGC4</accession>
<dbReference type="AlphaFoldDB" id="A0A1M4EGC4"/>
<dbReference type="SUPFAM" id="SSF117916">
    <property type="entry name" value="Fe-S cluster assembly (FSCA) domain-like"/>
    <property type="match status" value="1"/>
</dbReference>
<reference evidence="4" key="1">
    <citation type="submission" date="2016-04" db="EMBL/GenBank/DDBJ databases">
        <authorList>
            <person name="Evans L.H."/>
            <person name="Alamgir A."/>
            <person name="Owens N."/>
            <person name="Weber N.D."/>
            <person name="Virtaneva K."/>
            <person name="Barbian K."/>
            <person name="Babar A."/>
            <person name="Rosenke K."/>
        </authorList>
    </citation>
    <scope>NUCLEOTIDE SEQUENCE</scope>
    <source>
        <strain evidence="4">Nono1</strain>
    </source>
</reference>
<dbReference type="PANTHER" id="PTHR42831">
    <property type="entry name" value="FE-S PROTEIN MATURATION AUXILIARY FACTOR YITW"/>
    <property type="match status" value="1"/>
</dbReference>
<evidence type="ECO:0000313" key="4">
    <source>
        <dbReference type="EMBL" id="SBO97708.1"/>
    </source>
</evidence>
<dbReference type="InterPro" id="IPR034904">
    <property type="entry name" value="FSCA_dom_sf"/>
</dbReference>
<feature type="region of interest" description="Disordered" evidence="1">
    <location>
        <begin position="1"/>
        <end position="47"/>
    </location>
</feature>
<feature type="domain" description="PaaD zinc beta ribbon" evidence="3">
    <location>
        <begin position="159"/>
        <end position="203"/>
    </location>
</feature>
<evidence type="ECO:0000259" key="3">
    <source>
        <dbReference type="Pfam" id="PF23451"/>
    </source>
</evidence>
<sequence length="205" mass="22166">MNGDRRATAQAHDPEPADPRRRAADAKAVRRRAADAGVARRRAAEVAGQVRDPEMPMLTLADLGVLRGVEVERDADGELVVASITPTYTGCPAMATMRDDLVHRLNDAGFDRVEVRIVLDPPWSSDWISERGRAALRAEGLSAPGPVRKRQGPVPLTLGPPRPAPPCPRCGSAATRLTSEFGATACKALYRCTDCLEPFEHVKEI</sequence>
<dbReference type="NCBIfam" id="TIGR02159">
    <property type="entry name" value="PA_CoA_Oxy4"/>
    <property type="match status" value="1"/>
</dbReference>
<protein>
    <submittedName>
        <fullName evidence="4">Phenylacetate-CoA oxygenase, PaaJ subunit</fullName>
    </submittedName>
</protein>
<dbReference type="InterPro" id="IPR056572">
    <property type="entry name" value="Zn_ribbon_PaaD"/>
</dbReference>
<dbReference type="Gene3D" id="3.30.300.130">
    <property type="entry name" value="Fe-S cluster assembly (FSCA)"/>
    <property type="match status" value="1"/>
</dbReference>
<gene>
    <name evidence="4" type="ORF">BN4615_P7224</name>
</gene>
<dbReference type="InterPro" id="IPR011883">
    <property type="entry name" value="PaaD-like"/>
</dbReference>
<dbReference type="Pfam" id="PF01883">
    <property type="entry name" value="FeS_assembly_P"/>
    <property type="match status" value="1"/>
</dbReference>
<dbReference type="EMBL" id="LT559118">
    <property type="protein sequence ID" value="SBO97708.1"/>
    <property type="molecule type" value="Genomic_DNA"/>
</dbReference>
<evidence type="ECO:0000259" key="2">
    <source>
        <dbReference type="Pfam" id="PF01883"/>
    </source>
</evidence>
<dbReference type="PANTHER" id="PTHR42831:SF3">
    <property type="entry name" value="1,2-PHENYLACETYL-COA EPOXIDASE, SUBUNIT D-RELATED"/>
    <property type="match status" value="1"/>
</dbReference>
<proteinExistence type="predicted"/>
<feature type="compositionally biased region" description="Basic and acidic residues" evidence="1">
    <location>
        <begin position="1"/>
        <end position="34"/>
    </location>
</feature>
<name>A0A1M4EGC4_9ACTN</name>
<dbReference type="InterPro" id="IPR052339">
    <property type="entry name" value="Fe-S_Maturation_MIP18"/>
</dbReference>
<dbReference type="Pfam" id="PF23451">
    <property type="entry name" value="Zn_ribbon_PaaD"/>
    <property type="match status" value="1"/>
</dbReference>
<feature type="region of interest" description="Disordered" evidence="1">
    <location>
        <begin position="141"/>
        <end position="163"/>
    </location>
</feature>